<dbReference type="InterPro" id="IPR055706">
    <property type="entry name" value="Slg1/2_DUF7282"/>
</dbReference>
<dbReference type="Pfam" id="PF23951">
    <property type="entry name" value="DUF7282"/>
    <property type="match status" value="1"/>
</dbReference>
<proteinExistence type="predicted"/>
<dbReference type="AlphaFoldDB" id="A0A1F6MQU1"/>
<dbReference type="GO" id="GO:0046872">
    <property type="term" value="F:metal ion binding"/>
    <property type="evidence" value="ECO:0007669"/>
    <property type="project" value="UniProtKB-KW"/>
</dbReference>
<evidence type="ECO:0000259" key="4">
    <source>
        <dbReference type="Pfam" id="PF13473"/>
    </source>
</evidence>
<name>A0A1F6MQU1_9BACT</name>
<dbReference type="Pfam" id="PF13473">
    <property type="entry name" value="Cupredoxin_1"/>
    <property type="match status" value="1"/>
</dbReference>
<dbReference type="STRING" id="1798683.A3C90_02730"/>
<protein>
    <submittedName>
        <fullName evidence="6">Uncharacterized protein</fullName>
    </submittedName>
</protein>
<keyword evidence="1" id="KW-0479">Metal-binding</keyword>
<dbReference type="InterPro" id="IPR008972">
    <property type="entry name" value="Cupredoxin"/>
</dbReference>
<dbReference type="PROSITE" id="PS51257">
    <property type="entry name" value="PROKAR_LIPOPROTEIN"/>
    <property type="match status" value="1"/>
</dbReference>
<feature type="domain" description="EfeO-type cupredoxin-like" evidence="4">
    <location>
        <begin position="182"/>
        <end position="271"/>
    </location>
</feature>
<organism evidence="6 7">
    <name type="scientific">Candidatus Magasanikbacteria bacterium RIFCSPHIGHO2_02_FULL_51_14</name>
    <dbReference type="NCBI Taxonomy" id="1798683"/>
    <lineage>
        <taxon>Bacteria</taxon>
        <taxon>Candidatus Magasanikiibacteriota</taxon>
    </lineage>
</organism>
<keyword evidence="2" id="KW-0186">Copper</keyword>
<evidence type="ECO:0000313" key="7">
    <source>
        <dbReference type="Proteomes" id="UP000177457"/>
    </source>
</evidence>
<reference evidence="6 7" key="1">
    <citation type="journal article" date="2016" name="Nat. Commun.">
        <title>Thousands of microbial genomes shed light on interconnected biogeochemical processes in an aquifer system.</title>
        <authorList>
            <person name="Anantharaman K."/>
            <person name="Brown C.T."/>
            <person name="Hug L.A."/>
            <person name="Sharon I."/>
            <person name="Castelle C.J."/>
            <person name="Probst A.J."/>
            <person name="Thomas B.C."/>
            <person name="Singh A."/>
            <person name="Wilkins M.J."/>
            <person name="Karaoz U."/>
            <person name="Brodie E.L."/>
            <person name="Williams K.H."/>
            <person name="Hubbard S.S."/>
            <person name="Banfield J.F."/>
        </authorList>
    </citation>
    <scope>NUCLEOTIDE SEQUENCE [LARGE SCALE GENOMIC DNA]</scope>
</reference>
<comment type="caution">
    <text evidence="6">The sequence shown here is derived from an EMBL/GenBank/DDBJ whole genome shotgun (WGS) entry which is preliminary data.</text>
</comment>
<dbReference type="InterPro" id="IPR028096">
    <property type="entry name" value="EfeO_Cupredoxin"/>
</dbReference>
<dbReference type="InterPro" id="IPR033138">
    <property type="entry name" value="Cu_oxidase_CS"/>
</dbReference>
<evidence type="ECO:0000256" key="2">
    <source>
        <dbReference type="ARBA" id="ARBA00023008"/>
    </source>
</evidence>
<evidence type="ECO:0000259" key="5">
    <source>
        <dbReference type="Pfam" id="PF23951"/>
    </source>
</evidence>
<dbReference type="SUPFAM" id="SSF49503">
    <property type="entry name" value="Cupredoxins"/>
    <property type="match status" value="1"/>
</dbReference>
<dbReference type="InterPro" id="IPR050845">
    <property type="entry name" value="Cu-binding_ET"/>
</dbReference>
<evidence type="ECO:0000256" key="1">
    <source>
        <dbReference type="ARBA" id="ARBA00022723"/>
    </source>
</evidence>
<feature type="domain" description="DUF7282" evidence="5">
    <location>
        <begin position="61"/>
        <end position="154"/>
    </location>
</feature>
<dbReference type="Gene3D" id="2.60.40.420">
    <property type="entry name" value="Cupredoxins - blue copper proteins"/>
    <property type="match status" value="1"/>
</dbReference>
<accession>A0A1F6MQU1</accession>
<evidence type="ECO:0000313" key="6">
    <source>
        <dbReference type="EMBL" id="OGH73908.1"/>
    </source>
</evidence>
<dbReference type="PANTHER" id="PTHR38439:SF3">
    <property type="entry name" value="COPPER-RESISTANT CUPROPROTEIN COPI"/>
    <property type="match status" value="1"/>
</dbReference>
<dbReference type="Proteomes" id="UP000177457">
    <property type="component" value="Unassembled WGS sequence"/>
</dbReference>
<sequence>MHPLKLAAIVSGALLFAGAGCITPPRAGQPTSTPEAATTAPGEETPPVGTPTRNNLVEGTNQPSGMSANVAHVALGTSGYVVIHENANGGPGAVLGASALLSAGVHNNVSVTLKRESKAGETLYAMLHEDDGDGVYAFPDEDMPIKDANGKVVLGSFVILEETPAAEPPEEPTSTPEEEEQAAVETRVMNMQAGNFFFSPDSLRLTKGQPVKIEVSNGGFHSFTVDELGVDAPIRGSSSIVEFTPTKTGTFTYYCNVPGHREAGMMGTVVVE</sequence>
<feature type="region of interest" description="Disordered" evidence="3">
    <location>
        <begin position="26"/>
        <end position="65"/>
    </location>
</feature>
<dbReference type="EMBL" id="MFQE01000007">
    <property type="protein sequence ID" value="OGH73908.1"/>
    <property type="molecule type" value="Genomic_DNA"/>
</dbReference>
<feature type="compositionally biased region" description="Low complexity" evidence="3">
    <location>
        <begin position="30"/>
        <end position="52"/>
    </location>
</feature>
<gene>
    <name evidence="6" type="ORF">A3C90_02730</name>
</gene>
<evidence type="ECO:0000256" key="3">
    <source>
        <dbReference type="SAM" id="MobiDB-lite"/>
    </source>
</evidence>
<dbReference type="PANTHER" id="PTHR38439">
    <property type="entry name" value="AURACYANIN-B"/>
    <property type="match status" value="1"/>
</dbReference>
<feature type="compositionally biased region" description="Polar residues" evidence="3">
    <location>
        <begin position="53"/>
        <end position="65"/>
    </location>
</feature>
<dbReference type="PROSITE" id="PS00079">
    <property type="entry name" value="MULTICOPPER_OXIDASE1"/>
    <property type="match status" value="1"/>
</dbReference>